<keyword evidence="6 10" id="KW-0648">Protein biosynthesis</keyword>
<gene>
    <name evidence="10 15" type="primary">ileS</name>
    <name evidence="15" type="ORF">LSG31_14775</name>
</gene>
<comment type="similarity">
    <text evidence="1 10">Belongs to the class-I aminoacyl-tRNA synthetase family. IleS type 1 subfamily.</text>
</comment>
<name>A0ABY4CF82_9BACL</name>
<keyword evidence="4 10" id="KW-0547">Nucleotide-binding</keyword>
<evidence type="ECO:0000256" key="5">
    <source>
        <dbReference type="ARBA" id="ARBA00022840"/>
    </source>
</evidence>
<keyword evidence="7 10" id="KW-0030">Aminoacyl-tRNA synthetase</keyword>
<evidence type="ECO:0000313" key="15">
    <source>
        <dbReference type="EMBL" id="UOF89173.1"/>
    </source>
</evidence>
<dbReference type="InterPro" id="IPR013155">
    <property type="entry name" value="M/V/L/I-tRNA-synth_anticd-bd"/>
</dbReference>
<evidence type="ECO:0000256" key="9">
    <source>
        <dbReference type="ARBA" id="ARBA00048359"/>
    </source>
</evidence>
<dbReference type="InterPro" id="IPR033708">
    <property type="entry name" value="Anticodon_Ile_BEm"/>
</dbReference>
<dbReference type="InterPro" id="IPR009008">
    <property type="entry name" value="Val/Leu/Ile-tRNA-synth_edit"/>
</dbReference>
<dbReference type="InterPro" id="IPR002300">
    <property type="entry name" value="aa-tRNA-synth_Ia"/>
</dbReference>
<dbReference type="GO" id="GO:0004822">
    <property type="term" value="F:isoleucine-tRNA ligase activity"/>
    <property type="evidence" value="ECO:0007669"/>
    <property type="project" value="UniProtKB-EC"/>
</dbReference>
<dbReference type="NCBIfam" id="TIGR00392">
    <property type="entry name" value="ileS"/>
    <property type="match status" value="1"/>
</dbReference>
<dbReference type="SUPFAM" id="SSF52374">
    <property type="entry name" value="Nucleotidylyl transferase"/>
    <property type="match status" value="1"/>
</dbReference>
<dbReference type="HAMAP" id="MF_02002">
    <property type="entry name" value="Ile_tRNA_synth_type1"/>
    <property type="match status" value="1"/>
</dbReference>
<dbReference type="InterPro" id="IPR002301">
    <property type="entry name" value="Ile-tRNA-ligase"/>
</dbReference>
<feature type="short sequence motif" description="'HIGH' region" evidence="10">
    <location>
        <begin position="57"/>
        <end position="67"/>
    </location>
</feature>
<dbReference type="InterPro" id="IPR009080">
    <property type="entry name" value="tRNAsynth_Ia_anticodon-bd"/>
</dbReference>
<dbReference type="Pfam" id="PF00133">
    <property type="entry name" value="tRNA-synt_1"/>
    <property type="match status" value="1"/>
</dbReference>
<evidence type="ECO:0000256" key="8">
    <source>
        <dbReference type="ARBA" id="ARBA00025217"/>
    </source>
</evidence>
<comment type="subunit">
    <text evidence="10">Monomer.</text>
</comment>
<dbReference type="CDD" id="cd00818">
    <property type="entry name" value="IleRS_core"/>
    <property type="match status" value="1"/>
</dbReference>
<feature type="binding site" evidence="10">
    <location>
        <position position="599"/>
    </location>
    <ligand>
        <name>ATP</name>
        <dbReference type="ChEBI" id="CHEBI:30616"/>
    </ligand>
</feature>
<dbReference type="Pfam" id="PF06827">
    <property type="entry name" value="zf-FPG_IleRS"/>
    <property type="match status" value="1"/>
</dbReference>
<dbReference type="InterPro" id="IPR023585">
    <property type="entry name" value="Ile-tRNA-ligase_type1"/>
</dbReference>
<dbReference type="InterPro" id="IPR014729">
    <property type="entry name" value="Rossmann-like_a/b/a_fold"/>
</dbReference>
<reference evidence="15" key="1">
    <citation type="submission" date="2021-12" db="EMBL/GenBank/DDBJ databases">
        <title>Alicyclobacillaceae gen. nov., sp. nov., isolated from chalcocite enrichment system.</title>
        <authorList>
            <person name="Jiang Z."/>
        </authorList>
    </citation>
    <scope>NUCLEOTIDE SEQUENCE</scope>
    <source>
        <strain evidence="15">MYW30-H2</strain>
    </source>
</reference>
<evidence type="ECO:0000313" key="16">
    <source>
        <dbReference type="Proteomes" id="UP000830167"/>
    </source>
</evidence>
<dbReference type="EMBL" id="CP089291">
    <property type="protein sequence ID" value="UOF89173.1"/>
    <property type="molecule type" value="Genomic_DNA"/>
</dbReference>
<comment type="subcellular location">
    <subcellularLocation>
        <location evidence="10">Cytoplasm</location>
    </subcellularLocation>
</comment>
<proteinExistence type="inferred from homology"/>
<dbReference type="RefSeq" id="WP_347435855.1">
    <property type="nucleotide sequence ID" value="NZ_CP089291.1"/>
</dbReference>
<keyword evidence="3 10" id="KW-0436">Ligase</keyword>
<dbReference type="PROSITE" id="PS00178">
    <property type="entry name" value="AA_TRNA_LIGASE_I"/>
    <property type="match status" value="1"/>
</dbReference>
<accession>A0ABY4CF82</accession>
<dbReference type="PRINTS" id="PR00984">
    <property type="entry name" value="TRNASYNTHILE"/>
</dbReference>
<protein>
    <recommendedName>
        <fullName evidence="10">Isoleucine--tRNA ligase</fullName>
        <ecNumber evidence="10">6.1.1.5</ecNumber>
    </recommendedName>
    <alternativeName>
        <fullName evidence="10">Isoleucyl-tRNA synthetase</fullName>
        <shortName evidence="10">IleRS</shortName>
    </alternativeName>
</protein>
<keyword evidence="5 10" id="KW-0067">ATP-binding</keyword>
<dbReference type="PANTHER" id="PTHR42765:SF1">
    <property type="entry name" value="ISOLEUCINE--TRNA LIGASE, MITOCHONDRIAL"/>
    <property type="match status" value="1"/>
</dbReference>
<evidence type="ECO:0000259" key="12">
    <source>
        <dbReference type="Pfam" id="PF00133"/>
    </source>
</evidence>
<feature type="domain" description="Zinc finger FPG/IleRS-type" evidence="13">
    <location>
        <begin position="887"/>
        <end position="915"/>
    </location>
</feature>
<organism evidence="15 16">
    <name type="scientific">Fodinisporobacter ferrooxydans</name>
    <dbReference type="NCBI Taxonomy" id="2901836"/>
    <lineage>
        <taxon>Bacteria</taxon>
        <taxon>Bacillati</taxon>
        <taxon>Bacillota</taxon>
        <taxon>Bacilli</taxon>
        <taxon>Bacillales</taxon>
        <taxon>Alicyclobacillaceae</taxon>
        <taxon>Fodinisporobacter</taxon>
    </lineage>
</organism>
<comment type="domain">
    <text evidence="10">IleRS has two distinct active sites: one for aminoacylation and one for editing. The misactivated valine is translocated from the active site to the editing site, which sterically excludes the correctly activated isoleucine. The single editing site contains two valyl binding pockets, one specific for each substrate (Val-AMP or Val-tRNA(Ile)).</text>
</comment>
<dbReference type="InterPro" id="IPR050081">
    <property type="entry name" value="Ile-tRNA_ligase"/>
</dbReference>
<evidence type="ECO:0000256" key="4">
    <source>
        <dbReference type="ARBA" id="ARBA00022741"/>
    </source>
</evidence>
<dbReference type="Pfam" id="PF08264">
    <property type="entry name" value="Anticodon_1"/>
    <property type="match status" value="1"/>
</dbReference>
<evidence type="ECO:0000256" key="1">
    <source>
        <dbReference type="ARBA" id="ARBA00006887"/>
    </source>
</evidence>
<evidence type="ECO:0000256" key="10">
    <source>
        <dbReference type="HAMAP-Rule" id="MF_02002"/>
    </source>
</evidence>
<evidence type="ECO:0000256" key="3">
    <source>
        <dbReference type="ARBA" id="ARBA00022598"/>
    </source>
</evidence>
<dbReference type="InterPro" id="IPR001412">
    <property type="entry name" value="aa-tRNA-synth_I_CS"/>
</dbReference>
<dbReference type="Gene3D" id="1.10.730.20">
    <property type="match status" value="1"/>
</dbReference>
<keyword evidence="16" id="KW-1185">Reference proteome</keyword>
<feature type="domain" description="Methionyl/Valyl/Leucyl/Isoleucyl-tRNA synthetase anticodon-binding" evidence="14">
    <location>
        <begin position="679"/>
        <end position="833"/>
    </location>
</feature>
<feature type="binding site" evidence="10">
    <location>
        <position position="893"/>
    </location>
    <ligand>
        <name>Zn(2+)</name>
        <dbReference type="ChEBI" id="CHEBI:29105"/>
    </ligand>
</feature>
<feature type="short sequence motif" description="'KMSKS' region" evidence="10">
    <location>
        <begin position="596"/>
        <end position="600"/>
    </location>
</feature>
<evidence type="ECO:0000256" key="6">
    <source>
        <dbReference type="ARBA" id="ARBA00022917"/>
    </source>
</evidence>
<comment type="function">
    <text evidence="8 10">Catalyzes the attachment of isoleucine to tRNA(Ile). As IleRS can inadvertently accommodate and process structurally similar amino acids such as valine, to avoid such errors it has two additional distinct tRNA(Ile)-dependent editing activities. One activity is designated as 'pretransfer' editing and involves the hydrolysis of activated Val-AMP. The other activity is designated 'posttransfer' editing and involves deacylation of mischarged Val-tRNA(Ile).</text>
</comment>
<evidence type="ECO:0000256" key="7">
    <source>
        <dbReference type="ARBA" id="ARBA00023146"/>
    </source>
</evidence>
<dbReference type="SUPFAM" id="SSF47323">
    <property type="entry name" value="Anticodon-binding domain of a subclass of class I aminoacyl-tRNA synthetases"/>
    <property type="match status" value="1"/>
</dbReference>
<dbReference type="Proteomes" id="UP000830167">
    <property type="component" value="Chromosome"/>
</dbReference>
<comment type="cofactor">
    <cofactor evidence="10">
        <name>Zn(2+)</name>
        <dbReference type="ChEBI" id="CHEBI:29105"/>
    </cofactor>
    <text evidence="10">Binds 1 zinc ion per subunit.</text>
</comment>
<feature type="region of interest" description="Disordered" evidence="11">
    <location>
        <begin position="1"/>
        <end position="20"/>
    </location>
</feature>
<evidence type="ECO:0000259" key="14">
    <source>
        <dbReference type="Pfam" id="PF08264"/>
    </source>
</evidence>
<dbReference type="InterPro" id="IPR010663">
    <property type="entry name" value="Znf_FPG/IleRS"/>
</dbReference>
<evidence type="ECO:0000259" key="13">
    <source>
        <dbReference type="Pfam" id="PF06827"/>
    </source>
</evidence>
<keyword evidence="10" id="KW-0862">Zinc</keyword>
<feature type="binding site" evidence="10">
    <location>
        <position position="913"/>
    </location>
    <ligand>
        <name>Zn(2+)</name>
        <dbReference type="ChEBI" id="CHEBI:29105"/>
    </ligand>
</feature>
<keyword evidence="2 10" id="KW-0963">Cytoplasm</keyword>
<evidence type="ECO:0000256" key="11">
    <source>
        <dbReference type="SAM" id="MobiDB-lite"/>
    </source>
</evidence>
<dbReference type="PANTHER" id="PTHR42765">
    <property type="entry name" value="SOLEUCYL-TRNA SYNTHETASE"/>
    <property type="match status" value="1"/>
</dbReference>
<dbReference type="Gene3D" id="3.40.50.620">
    <property type="entry name" value="HUPs"/>
    <property type="match status" value="2"/>
</dbReference>
<feature type="domain" description="Aminoacyl-tRNA synthetase class Ia" evidence="12">
    <location>
        <begin position="26"/>
        <end position="635"/>
    </location>
</feature>
<dbReference type="Gene3D" id="1.10.10.830">
    <property type="entry name" value="Ile-tRNA synthetase CP2 domain-like"/>
    <property type="match status" value="1"/>
</dbReference>
<keyword evidence="10" id="KW-0479">Metal-binding</keyword>
<feature type="binding site" evidence="10">
    <location>
        <position position="910"/>
    </location>
    <ligand>
        <name>Zn(2+)</name>
        <dbReference type="ChEBI" id="CHEBI:29105"/>
    </ligand>
</feature>
<feature type="binding site" evidence="10">
    <location>
        <position position="555"/>
    </location>
    <ligand>
        <name>L-isoleucyl-5'-AMP</name>
        <dbReference type="ChEBI" id="CHEBI:178002"/>
    </ligand>
</feature>
<dbReference type="CDD" id="cd07960">
    <property type="entry name" value="Anticodon_Ia_Ile_BEm"/>
    <property type="match status" value="1"/>
</dbReference>
<comment type="catalytic activity">
    <reaction evidence="9 10">
        <text>tRNA(Ile) + L-isoleucine + ATP = L-isoleucyl-tRNA(Ile) + AMP + diphosphate</text>
        <dbReference type="Rhea" id="RHEA:11060"/>
        <dbReference type="Rhea" id="RHEA-COMP:9666"/>
        <dbReference type="Rhea" id="RHEA-COMP:9695"/>
        <dbReference type="ChEBI" id="CHEBI:30616"/>
        <dbReference type="ChEBI" id="CHEBI:33019"/>
        <dbReference type="ChEBI" id="CHEBI:58045"/>
        <dbReference type="ChEBI" id="CHEBI:78442"/>
        <dbReference type="ChEBI" id="CHEBI:78528"/>
        <dbReference type="ChEBI" id="CHEBI:456215"/>
        <dbReference type="EC" id="6.1.1.5"/>
    </reaction>
</comment>
<feature type="binding site" evidence="10">
    <location>
        <position position="890"/>
    </location>
    <ligand>
        <name>Zn(2+)</name>
        <dbReference type="ChEBI" id="CHEBI:29105"/>
    </ligand>
</feature>
<sequence>MDFAKTLNLPQTDFPMRGNLPQREPQIQERWEQFDLYNKVQEKRRGKEKFILHDGPPYANGDIHLGHALNKIIKDIIVKFKTMDGYDSPYVPGWDTHGLPIEHAIITKKGINRREVSVVDFREMCKQYALDFIERQKGQFKRLGVRGDWVNPYITLKPEYEASQIRVFGEMAKKGYIYKGLKPVYWCASCETALAEAEIEYHDKTSPSVYVTFDVTDGKQVLPAGSKIVIWTTTPWTIPANVAIALGPDFEYEAVRAGGQILLFASALRDSVLKAAGLSGASVEQLGTWKGRELEGVVAAHPLFDRQSVVVLGDHVTLDAGTGCVHTAPGHGMEDYEVGLKYQLPILAPIDDQGKFTSEAGAYQGQFYLKANQAIRNDLQASGHLLTDQSISHQYPHCWRCKNPVMFRATEQWFASIDKFREQLLQQIAEVEWIPGWGQQRLHNMMADRQDWCISRQRVWGVPIPIFYCRDCNKELITDETIEHVANLFAEHGSQVWFAREAEDLLPPNTVCSCGHTHFRKETDIMDVWFDSGSSHAAVLANRPELRWPADLYFEGSDQYRGWFNSSLSTAVAVKGQAPYRTVLSHGFVLDGEGRKMSKSLGNVVDPLKVMQQLGADILRLWVASVDYRSDVRVSDAILKQVAEVYRKIRNTFRYLLGNLFDFDAGKNLVQKLDMPEIDRYTLNKLERVEERCLKAYRDYEFHIVYHAVHNFCTVDLSQFYLDVLKDRLYTSLPNSTARRSAQTVLYHTLHSLVRIMAPILTHTADEVWQYMQGNAYESVQFAGYDELLTGWKDDELEKKWANILRVRDEIAKALETARKDKRIGQSLEAFVEIYPDTKTFDILQGVDQLDKVLIVSKAQVYQPDAEVPADAARLEGLAVRVSAAPGEKCERCWVILEDVHAHDELGMLCPSCASTLDQMEQEI</sequence>
<dbReference type="SUPFAM" id="SSF50677">
    <property type="entry name" value="ValRS/IleRS/LeuRS editing domain"/>
    <property type="match status" value="1"/>
</dbReference>
<dbReference type="EC" id="6.1.1.5" evidence="10"/>
<evidence type="ECO:0000256" key="2">
    <source>
        <dbReference type="ARBA" id="ARBA00022490"/>
    </source>
</evidence>